<keyword evidence="1" id="KW-0812">Transmembrane</keyword>
<feature type="transmembrane region" description="Helical" evidence="1">
    <location>
        <begin position="116"/>
        <end position="132"/>
    </location>
</feature>
<feature type="non-terminal residue" evidence="3">
    <location>
        <position position="140"/>
    </location>
</feature>
<dbReference type="InterPro" id="IPR038731">
    <property type="entry name" value="RgtA/B/C-like"/>
</dbReference>
<dbReference type="EMBL" id="BARU01007557">
    <property type="protein sequence ID" value="GAH46136.1"/>
    <property type="molecule type" value="Genomic_DNA"/>
</dbReference>
<feature type="transmembrane region" description="Helical" evidence="1">
    <location>
        <begin position="62"/>
        <end position="80"/>
    </location>
</feature>
<feature type="domain" description="Glycosyltransferase RgtA/B/C/D-like" evidence="2">
    <location>
        <begin position="65"/>
        <end position="123"/>
    </location>
</feature>
<evidence type="ECO:0000259" key="2">
    <source>
        <dbReference type="Pfam" id="PF13231"/>
    </source>
</evidence>
<feature type="transmembrane region" description="Helical" evidence="1">
    <location>
        <begin position="87"/>
        <end position="104"/>
    </location>
</feature>
<comment type="caution">
    <text evidence="3">The sequence shown here is derived from an EMBL/GenBank/DDBJ whole genome shotgun (WGS) entry which is preliminary data.</text>
</comment>
<name>X1FKE1_9ZZZZ</name>
<dbReference type="AlphaFoldDB" id="X1FKE1"/>
<keyword evidence="1" id="KW-0472">Membrane</keyword>
<feature type="transmembrane region" description="Helical" evidence="1">
    <location>
        <begin position="9"/>
        <end position="28"/>
    </location>
</feature>
<evidence type="ECO:0000313" key="3">
    <source>
        <dbReference type="EMBL" id="GAH46136.1"/>
    </source>
</evidence>
<gene>
    <name evidence="3" type="ORF">S03H2_14879</name>
</gene>
<protein>
    <recommendedName>
        <fullName evidence="2">Glycosyltransferase RgtA/B/C/D-like domain-containing protein</fullName>
    </recommendedName>
</protein>
<dbReference type="Pfam" id="PF13231">
    <property type="entry name" value="PMT_2"/>
    <property type="match status" value="1"/>
</dbReference>
<organism evidence="3">
    <name type="scientific">marine sediment metagenome</name>
    <dbReference type="NCBI Taxonomy" id="412755"/>
    <lineage>
        <taxon>unclassified sequences</taxon>
        <taxon>metagenomes</taxon>
        <taxon>ecological metagenomes</taxon>
    </lineage>
</organism>
<reference evidence="3" key="1">
    <citation type="journal article" date="2014" name="Front. Microbiol.">
        <title>High frequency of phylogenetically diverse reductive dehalogenase-homologous genes in deep subseafloor sedimentary metagenomes.</title>
        <authorList>
            <person name="Kawai M."/>
            <person name="Futagami T."/>
            <person name="Toyoda A."/>
            <person name="Takaki Y."/>
            <person name="Nishi S."/>
            <person name="Hori S."/>
            <person name="Arai W."/>
            <person name="Tsubouchi T."/>
            <person name="Morono Y."/>
            <person name="Uchiyama I."/>
            <person name="Ito T."/>
            <person name="Fujiyama A."/>
            <person name="Inagaki F."/>
            <person name="Takami H."/>
        </authorList>
    </citation>
    <scope>NUCLEOTIDE SEQUENCE</scope>
    <source>
        <strain evidence="3">Expedition CK06-06</strain>
    </source>
</reference>
<accession>X1FKE1</accession>
<keyword evidence="1" id="KW-1133">Transmembrane helix</keyword>
<sequence length="140" mass="16532">MIKLIIQKHYILLGLIIFIILRLVWVYFTGWREVVLDAIGYDGYAQAILRSSDWLTNSDFEGSFRAPVYPLFLAIIYFIFGNQNFLAVYFFQSVLGILSVLYIFKLSSLIFTKKRSILAFLWSGLYYWYLFYSGKLLRET</sequence>
<proteinExistence type="predicted"/>
<evidence type="ECO:0000256" key="1">
    <source>
        <dbReference type="SAM" id="Phobius"/>
    </source>
</evidence>